<sequence>MEEEYLTQFHRARREEQRLAAAVHGLDPRAALPESGREELLKYVSYRKRSAMQLLIREGNLPGVRAMEERGWIEEAYLPEYRSLAASAREMEIWAFLYPDVRQQKGPGSNSAASPGAGYPEGAAPAPGSRAGSGGDFCGRIWALTRKKLRMKLPALSGALGALEPEEKEQVKYLAGDGFRVFYGKKELQRRFCRNPDGIVRDYMHLFLHNLYFHPVLSRGKDEELWNLACDIAVERLLDAWDVRELKKAGKDRRRFLLREAGLPEEAAGAEKIYRALERAGLPEAKRKKLADAFRADAHTFWKDYRQEQEDAAPGEGGGRRSAGQAQTEKSLRFLRKWEEIRRIWARELNEQHQRAGTQAGAGRQEVHIDGRSGYDYRNFLENFMVSGEEVELDLDSFDYITYWYSREHYDGMVLLEPLEYREIHRLREMVIAIDTSGSCSGKVVQQFLRETYHILSERENFFRKMQVHLIQCDSMIQEHVVIHSEEEFLEYMEHVTVKGLGGTDFRPVFELVDQLIEKKEIRDLGGLLYFTDGDGIYPAKKPAYDTAFVFLNDTYEKHEIPEWGIRLNLGMEFWEE</sequence>
<evidence type="ECO:0000259" key="2">
    <source>
        <dbReference type="Pfam" id="PF09967"/>
    </source>
</evidence>
<evidence type="ECO:0008006" key="6">
    <source>
        <dbReference type="Google" id="ProtNLM"/>
    </source>
</evidence>
<evidence type="ECO:0000259" key="3">
    <source>
        <dbReference type="Pfam" id="PF13203"/>
    </source>
</evidence>
<dbReference type="EMBL" id="DVOO01000011">
    <property type="protein sequence ID" value="HIV25020.1"/>
    <property type="molecule type" value="Genomic_DNA"/>
</dbReference>
<accession>A0A9D1P1Z4</accession>
<comment type="caution">
    <text evidence="4">The sequence shown here is derived from an EMBL/GenBank/DDBJ whole genome shotgun (WGS) entry which is preliminary data.</text>
</comment>
<reference evidence="4" key="2">
    <citation type="journal article" date="2021" name="PeerJ">
        <title>Extensive microbial diversity within the chicken gut microbiome revealed by metagenomics and culture.</title>
        <authorList>
            <person name="Gilroy R."/>
            <person name="Ravi A."/>
            <person name="Getino M."/>
            <person name="Pursley I."/>
            <person name="Horton D.L."/>
            <person name="Alikhan N.F."/>
            <person name="Baker D."/>
            <person name="Gharbi K."/>
            <person name="Hall N."/>
            <person name="Watson M."/>
            <person name="Adriaenssens E.M."/>
            <person name="Foster-Nyarko E."/>
            <person name="Jarju S."/>
            <person name="Secka A."/>
            <person name="Antonio M."/>
            <person name="Oren A."/>
            <person name="Chaudhuri R.R."/>
            <person name="La Ragione R."/>
            <person name="Hildebrand F."/>
            <person name="Pallen M.J."/>
        </authorList>
    </citation>
    <scope>NUCLEOTIDE SEQUENCE</scope>
    <source>
        <strain evidence="4">CHK188-20938</strain>
    </source>
</reference>
<reference evidence="4" key="1">
    <citation type="submission" date="2020-10" db="EMBL/GenBank/DDBJ databases">
        <authorList>
            <person name="Gilroy R."/>
        </authorList>
    </citation>
    <scope>NUCLEOTIDE SEQUENCE</scope>
    <source>
        <strain evidence="4">CHK188-20938</strain>
    </source>
</reference>
<feature type="domain" description="Putative metallopeptidase" evidence="3">
    <location>
        <begin position="147"/>
        <end position="357"/>
    </location>
</feature>
<dbReference type="InterPro" id="IPR025154">
    <property type="entry name" value="Put_metallopeptidase_dom"/>
</dbReference>
<proteinExistence type="predicted"/>
<evidence type="ECO:0000313" key="4">
    <source>
        <dbReference type="EMBL" id="HIV25020.1"/>
    </source>
</evidence>
<name>A0A9D1P1Z4_9FIRM</name>
<dbReference type="Pfam" id="PF09967">
    <property type="entry name" value="DUF2201"/>
    <property type="match status" value="1"/>
</dbReference>
<dbReference type="InterPro" id="IPR018698">
    <property type="entry name" value="VWA-like_dom"/>
</dbReference>
<feature type="compositionally biased region" description="Low complexity" evidence="1">
    <location>
        <begin position="111"/>
        <end position="130"/>
    </location>
</feature>
<organism evidence="4 5">
    <name type="scientific">Candidatus Scatomonas pullistercoris</name>
    <dbReference type="NCBI Taxonomy" id="2840920"/>
    <lineage>
        <taxon>Bacteria</taxon>
        <taxon>Bacillati</taxon>
        <taxon>Bacillota</taxon>
        <taxon>Clostridia</taxon>
        <taxon>Lachnospirales</taxon>
        <taxon>Lachnospiraceae</taxon>
        <taxon>Lachnospiraceae incertae sedis</taxon>
        <taxon>Candidatus Scatomonas</taxon>
    </lineage>
</organism>
<evidence type="ECO:0000256" key="1">
    <source>
        <dbReference type="SAM" id="MobiDB-lite"/>
    </source>
</evidence>
<dbReference type="PANTHER" id="PTHR38730:SF1">
    <property type="entry name" value="SLL7028 PROTEIN"/>
    <property type="match status" value="1"/>
</dbReference>
<feature type="region of interest" description="Disordered" evidence="1">
    <location>
        <begin position="309"/>
        <end position="328"/>
    </location>
</feature>
<feature type="region of interest" description="Disordered" evidence="1">
    <location>
        <begin position="105"/>
        <end position="133"/>
    </location>
</feature>
<dbReference type="Proteomes" id="UP000824169">
    <property type="component" value="Unassembled WGS sequence"/>
</dbReference>
<dbReference type="AlphaFoldDB" id="A0A9D1P1Z4"/>
<dbReference type="Pfam" id="PF13203">
    <property type="entry name" value="DUF2201_N"/>
    <property type="match status" value="1"/>
</dbReference>
<protein>
    <recommendedName>
        <fullName evidence="6">VWA-like domain-containing protein</fullName>
    </recommendedName>
</protein>
<evidence type="ECO:0000313" key="5">
    <source>
        <dbReference type="Proteomes" id="UP000824169"/>
    </source>
</evidence>
<feature type="domain" description="VWA-like" evidence="2">
    <location>
        <begin position="430"/>
        <end position="570"/>
    </location>
</feature>
<gene>
    <name evidence="4" type="ORF">IAB71_04405</name>
</gene>
<dbReference type="PANTHER" id="PTHR38730">
    <property type="entry name" value="SLL7028 PROTEIN"/>
    <property type="match status" value="1"/>
</dbReference>